<reference evidence="1 2" key="1">
    <citation type="submission" date="2023-11" db="EMBL/GenBank/DDBJ databases">
        <title>Peredibacter starrii A3.12.</title>
        <authorList>
            <person name="Mitchell R.J."/>
        </authorList>
    </citation>
    <scope>NUCLEOTIDE SEQUENCE [LARGE SCALE GENOMIC DNA]</scope>
    <source>
        <strain evidence="1 2">A3.12</strain>
    </source>
</reference>
<dbReference type="AlphaFoldDB" id="A0AAX4HRP7"/>
<protein>
    <submittedName>
        <fullName evidence="1">Uncharacterized protein</fullName>
    </submittedName>
</protein>
<dbReference type="RefSeq" id="WP_321397316.1">
    <property type="nucleotide sequence ID" value="NZ_CP139487.1"/>
</dbReference>
<gene>
    <name evidence="1" type="ORF">SOO65_04005</name>
</gene>
<evidence type="ECO:0000313" key="1">
    <source>
        <dbReference type="EMBL" id="WPU65902.1"/>
    </source>
</evidence>
<proteinExistence type="predicted"/>
<dbReference type="Proteomes" id="UP001324634">
    <property type="component" value="Chromosome"/>
</dbReference>
<dbReference type="KEGG" id="psti:SOO65_04005"/>
<sequence length="128" mass="14704">MGRKKVDLPDNHLVTIRELSSRGLTRQNIADYLGISLSTFERRMEEDSEIERAMKMGKAKSIEAVASTAFKMATSGKYPNMTMFWLKTHGKWSEEAREEYETEFTFKLAYNLDAPPPLEDTIYDGVEL</sequence>
<dbReference type="EMBL" id="CP139487">
    <property type="protein sequence ID" value="WPU65902.1"/>
    <property type="molecule type" value="Genomic_DNA"/>
</dbReference>
<organism evidence="1 2">
    <name type="scientific">Peredibacter starrii</name>
    <dbReference type="NCBI Taxonomy" id="28202"/>
    <lineage>
        <taxon>Bacteria</taxon>
        <taxon>Pseudomonadati</taxon>
        <taxon>Bdellovibrionota</taxon>
        <taxon>Bacteriovoracia</taxon>
        <taxon>Bacteriovoracales</taxon>
        <taxon>Bacteriovoracaceae</taxon>
        <taxon>Peredibacter</taxon>
    </lineage>
</organism>
<name>A0AAX4HRP7_9BACT</name>
<evidence type="ECO:0000313" key="2">
    <source>
        <dbReference type="Proteomes" id="UP001324634"/>
    </source>
</evidence>
<accession>A0AAX4HRP7</accession>
<keyword evidence="2" id="KW-1185">Reference proteome</keyword>